<protein>
    <recommendedName>
        <fullName evidence="3">Glycosyl transferase family 1 domain-containing protein</fullName>
    </recommendedName>
</protein>
<dbReference type="Proteomes" id="UP000032233">
    <property type="component" value="Unassembled WGS sequence"/>
</dbReference>
<evidence type="ECO:0008006" key="3">
    <source>
        <dbReference type="Google" id="ProtNLM"/>
    </source>
</evidence>
<dbReference type="OrthoDB" id="7107845at2"/>
<proteinExistence type="predicted"/>
<keyword evidence="2" id="KW-1185">Reference proteome</keyword>
<comment type="caution">
    <text evidence="1">The sequence shown here is derived from an EMBL/GenBank/DDBJ whole genome shotgun (WGS) entry which is preliminary data.</text>
</comment>
<gene>
    <name evidence="1" type="ORF">X474_24315</name>
</gene>
<name>A0A0D2G9P0_9BACT</name>
<dbReference type="InParanoid" id="A0A0D2G9P0"/>
<accession>A0A0D2G9P0</accession>
<dbReference type="AlphaFoldDB" id="A0A0D2G9P0"/>
<organism evidence="1 2">
    <name type="scientific">Dethiosulfatarculus sandiegensis</name>
    <dbReference type="NCBI Taxonomy" id="1429043"/>
    <lineage>
        <taxon>Bacteria</taxon>
        <taxon>Pseudomonadati</taxon>
        <taxon>Thermodesulfobacteriota</taxon>
        <taxon>Desulfarculia</taxon>
        <taxon>Desulfarculales</taxon>
        <taxon>Desulfarculaceae</taxon>
        <taxon>Dethiosulfatarculus</taxon>
    </lineage>
</organism>
<dbReference type="RefSeq" id="WP_044351987.1">
    <property type="nucleotide sequence ID" value="NZ_AZAC01000056.1"/>
</dbReference>
<dbReference type="Gene3D" id="3.40.50.2000">
    <property type="entry name" value="Glycogen Phosphorylase B"/>
    <property type="match status" value="1"/>
</dbReference>
<evidence type="ECO:0000313" key="1">
    <source>
        <dbReference type="EMBL" id="KIX11557.1"/>
    </source>
</evidence>
<dbReference type="SUPFAM" id="SSF53756">
    <property type="entry name" value="UDP-Glycosyltransferase/glycogen phosphorylase"/>
    <property type="match status" value="1"/>
</dbReference>
<dbReference type="EMBL" id="AZAC01000056">
    <property type="protein sequence ID" value="KIX11557.1"/>
    <property type="molecule type" value="Genomic_DNA"/>
</dbReference>
<reference evidence="1 2" key="1">
    <citation type="submission" date="2013-11" db="EMBL/GenBank/DDBJ databases">
        <title>Metagenomic analysis of a methanogenic consortium involved in long chain n-alkane degradation.</title>
        <authorList>
            <person name="Davidova I.A."/>
            <person name="Callaghan A.V."/>
            <person name="Wawrik B."/>
            <person name="Pruitt S."/>
            <person name="Marks C."/>
            <person name="Duncan K.E."/>
            <person name="Suflita J.M."/>
        </authorList>
    </citation>
    <scope>NUCLEOTIDE SEQUENCE [LARGE SCALE GENOMIC DNA]</scope>
    <source>
        <strain evidence="1 2">SPR</strain>
    </source>
</reference>
<evidence type="ECO:0000313" key="2">
    <source>
        <dbReference type="Proteomes" id="UP000032233"/>
    </source>
</evidence>
<sequence>MNQSSAKKQNYSSPRLKIWCLFVNKPYINPSLGDSIGEYRIIKMLSQFADVYYNGILVNKESAYLGTKDYEINIPKKGYDLYYVRANKEVFLKLPHPKIYMAYPYDEEVFSCADGLVVTTRFWKKALVDEKLRIDNKNLFGDMYPDDAIIPKNVVQFKQCCDDIVSFSSVSQRVVDIFKCQLTRHTTFGFYGRLSIDCLNMPELQALNKIKYSDPIEQPIVVFAGKIRKDLREAGGLPKQSLYIGNIEYNQMANLLAATDFIIGRKSKESHYLGANSVLDAINMNTPVITTRTDVRDEYLGENYLGSYDTEEELDILIKKLINDPSFLIVFKEQLQEIALKNSINNAANFTKKQVINFLQST</sequence>